<evidence type="ECO:0000313" key="3">
    <source>
        <dbReference type="EMBL" id="CAB9503991.1"/>
    </source>
</evidence>
<protein>
    <submittedName>
        <fullName evidence="3">Alcohol dehydrogenase</fullName>
    </submittedName>
</protein>
<dbReference type="EMBL" id="CAICTM010000181">
    <property type="protein sequence ID" value="CAB9503991.1"/>
    <property type="molecule type" value="Genomic_DNA"/>
</dbReference>
<dbReference type="InterPro" id="IPR036291">
    <property type="entry name" value="NAD(P)-bd_dom_sf"/>
</dbReference>
<dbReference type="GO" id="GO:0016491">
    <property type="term" value="F:oxidoreductase activity"/>
    <property type="evidence" value="ECO:0007669"/>
    <property type="project" value="InterPro"/>
</dbReference>
<dbReference type="InterPro" id="IPR020843">
    <property type="entry name" value="ER"/>
</dbReference>
<feature type="region of interest" description="Disordered" evidence="1">
    <location>
        <begin position="326"/>
        <end position="345"/>
    </location>
</feature>
<feature type="domain" description="Enoyl reductase (ER)" evidence="2">
    <location>
        <begin position="398"/>
        <end position="732"/>
    </location>
</feature>
<dbReference type="AlphaFoldDB" id="A0A9N8DKR2"/>
<feature type="compositionally biased region" description="Low complexity" evidence="1">
    <location>
        <begin position="133"/>
        <end position="147"/>
    </location>
</feature>
<organism evidence="3 4">
    <name type="scientific">Seminavis robusta</name>
    <dbReference type="NCBI Taxonomy" id="568900"/>
    <lineage>
        <taxon>Eukaryota</taxon>
        <taxon>Sar</taxon>
        <taxon>Stramenopiles</taxon>
        <taxon>Ochrophyta</taxon>
        <taxon>Bacillariophyta</taxon>
        <taxon>Bacillariophyceae</taxon>
        <taxon>Bacillariophycidae</taxon>
        <taxon>Naviculales</taxon>
        <taxon>Naviculaceae</taxon>
        <taxon>Seminavis</taxon>
    </lineage>
</organism>
<dbReference type="InterPro" id="IPR013154">
    <property type="entry name" value="ADH-like_N"/>
</dbReference>
<feature type="compositionally biased region" description="Basic and acidic residues" evidence="1">
    <location>
        <begin position="152"/>
        <end position="161"/>
    </location>
</feature>
<dbReference type="PANTHER" id="PTHR43482:SF1">
    <property type="entry name" value="PROTEIN AST1-RELATED"/>
    <property type="match status" value="1"/>
</dbReference>
<feature type="region of interest" description="Disordered" evidence="1">
    <location>
        <begin position="1"/>
        <end position="22"/>
    </location>
</feature>
<dbReference type="SUPFAM" id="SSF50129">
    <property type="entry name" value="GroES-like"/>
    <property type="match status" value="1"/>
</dbReference>
<dbReference type="InterPro" id="IPR011032">
    <property type="entry name" value="GroES-like_sf"/>
</dbReference>
<dbReference type="SUPFAM" id="SSF51735">
    <property type="entry name" value="NAD(P)-binding Rossmann-fold domains"/>
    <property type="match status" value="1"/>
</dbReference>
<feature type="compositionally biased region" description="Basic and acidic residues" evidence="1">
    <location>
        <begin position="61"/>
        <end position="77"/>
    </location>
</feature>
<evidence type="ECO:0000256" key="1">
    <source>
        <dbReference type="SAM" id="MobiDB-lite"/>
    </source>
</evidence>
<comment type="caution">
    <text evidence="3">The sequence shown here is derived from an EMBL/GenBank/DDBJ whole genome shotgun (WGS) entry which is preliminary data.</text>
</comment>
<dbReference type="Pfam" id="PF13602">
    <property type="entry name" value="ADH_zinc_N_2"/>
    <property type="match status" value="1"/>
</dbReference>
<feature type="compositionally biased region" description="Basic residues" evidence="1">
    <location>
        <begin position="91"/>
        <end position="102"/>
    </location>
</feature>
<dbReference type="InterPro" id="IPR052585">
    <property type="entry name" value="Lipid_raft_assoc_Zn_ADH"/>
</dbReference>
<dbReference type="Pfam" id="PF08240">
    <property type="entry name" value="ADH_N"/>
    <property type="match status" value="1"/>
</dbReference>
<evidence type="ECO:0000259" key="2">
    <source>
        <dbReference type="SMART" id="SM00829"/>
    </source>
</evidence>
<proteinExistence type="predicted"/>
<dbReference type="Gene3D" id="3.90.180.10">
    <property type="entry name" value="Medium-chain alcohol dehydrogenases, catalytic domain"/>
    <property type="match status" value="1"/>
</dbReference>
<accession>A0A9N8DKR2</accession>
<feature type="compositionally biased region" description="Basic and acidic residues" evidence="1">
    <location>
        <begin position="197"/>
        <end position="207"/>
    </location>
</feature>
<name>A0A9N8DKR2_9STRA</name>
<dbReference type="PANTHER" id="PTHR43482">
    <property type="entry name" value="PROTEIN AST1-RELATED"/>
    <property type="match status" value="1"/>
</dbReference>
<dbReference type="Proteomes" id="UP001153069">
    <property type="component" value="Unassembled WGS sequence"/>
</dbReference>
<feature type="compositionally biased region" description="Low complexity" evidence="1">
    <location>
        <begin position="186"/>
        <end position="196"/>
    </location>
</feature>
<keyword evidence="4" id="KW-1185">Reference proteome</keyword>
<feature type="compositionally biased region" description="Basic residues" evidence="1">
    <location>
        <begin position="110"/>
        <end position="120"/>
    </location>
</feature>
<reference evidence="3" key="1">
    <citation type="submission" date="2020-06" db="EMBL/GenBank/DDBJ databases">
        <authorList>
            <consortium name="Plant Systems Biology data submission"/>
        </authorList>
    </citation>
    <scope>NUCLEOTIDE SEQUENCE</scope>
    <source>
        <strain evidence="3">D6</strain>
    </source>
</reference>
<dbReference type="OrthoDB" id="203908at2759"/>
<feature type="region of interest" description="Disordered" evidence="1">
    <location>
        <begin position="35"/>
        <end position="208"/>
    </location>
</feature>
<evidence type="ECO:0000313" key="4">
    <source>
        <dbReference type="Proteomes" id="UP001153069"/>
    </source>
</evidence>
<sequence>MPGIRYTASNSEDDETTATGNDFFDLDPFKFLFSDEDEHGSVEESTQASPPQRKSKSRTKKAADSALKRPPEQRDPSESVYEDGTEDSLGRKRQQHYWRRNQPKNEAKGRRLGFGRKPVPKKTFAPSGTSAESSFVSDVPDHSVVSSLQSTYRDDNTRDDDRTEEDDEGFSSLMKALGRRWDPWDDQSSSSCSSRLSFDDTGTHDEESYLSARRGGILHDQPATQQQVQQVLVQYNPKSGIREARQETMVTSFHPAPKRPETILSEGKGAPSIQSMKYYAPAETTPEDAGSIVASVAQSQQREDCDIDEGRSRCLDLQKVCGVGRGKKKNKIHPSASRSASRSAEMDTASVFPKLRMVADEEVGGSKASAVVPADKKFNGSIPAHLQVSMDAFLPTKGPQSLYEYEHHLNPPRPRPGVAIVQVEASTISMTDCSIRRGEWEGKDTPPLPITPGVDLVGKIFHIDKDVSSFLKLSVGDRVISLTRCGGNSRFLSIDPEQLVKVSAEVDPAEAACLAETYLTAFQILHFGQGWTTRYRANSLKGKNVLVIGTVSTTLGHAFVELAMAAGVEKIIATSLPKHFPHLRSLGIIPVSSDPTLWYGQLDQEIDLVFVSNPNEEVVADHFRVLNDRGHLFVVGQRGGMPIDEDEQTRTKTLVCKRRKSKPSMIDRTHEYSPFRQWEQDLEKSKRDLSHLVKMLGKGEIKPNVLDRIPLGKVAKAQDLVESQRHPGGFLVCEPWLRNKKRAVRL</sequence>
<gene>
    <name evidence="3" type="ORF">SEMRO_182_G079430.1</name>
</gene>
<dbReference type="SMART" id="SM00829">
    <property type="entry name" value="PKS_ER"/>
    <property type="match status" value="1"/>
</dbReference>
<feature type="compositionally biased region" description="Polar residues" evidence="1">
    <location>
        <begin position="43"/>
        <end position="52"/>
    </location>
</feature>
<dbReference type="Gene3D" id="3.40.50.720">
    <property type="entry name" value="NAD(P)-binding Rossmann-like Domain"/>
    <property type="match status" value="1"/>
</dbReference>